<evidence type="ECO:0000256" key="1">
    <source>
        <dbReference type="SAM" id="MobiDB-lite"/>
    </source>
</evidence>
<name>A0A140D8Y4_9BACT</name>
<reference evidence="2 4" key="1">
    <citation type="journal article" date="2016" name="Front. Microbiol.">
        <title>Genome Sequence of the Piezophilic, Mesophilic Sulfate-Reducing Bacterium Desulfovibrio indicus J2T.</title>
        <authorList>
            <person name="Cao J."/>
            <person name="Maignien L."/>
            <person name="Shao Z."/>
            <person name="Alain K."/>
            <person name="Jebbar M."/>
        </authorList>
    </citation>
    <scope>NUCLEOTIDE SEQUENCE [LARGE SCALE GENOMIC DNA]</scope>
    <source>
        <strain evidence="2 4">J2</strain>
    </source>
</reference>
<proteinExistence type="predicted"/>
<feature type="region of interest" description="Disordered" evidence="1">
    <location>
        <begin position="25"/>
        <end position="45"/>
    </location>
</feature>
<dbReference type="AlphaFoldDB" id="A0A140D8Y4"/>
<reference evidence="3 5" key="2">
    <citation type="submission" date="2019-03" db="EMBL/GenBank/DDBJ databases">
        <title>Genomic Encyclopedia of Type Strains, Phase IV (KMG-IV): sequencing the most valuable type-strain genomes for metagenomic binning, comparative biology and taxonomic classification.</title>
        <authorList>
            <person name="Goeker M."/>
        </authorList>
    </citation>
    <scope>NUCLEOTIDE SEQUENCE [LARGE SCALE GENOMIC DNA]</scope>
    <source>
        <strain evidence="3 5">DSM 101483</strain>
    </source>
</reference>
<dbReference type="Proteomes" id="UP000055611">
    <property type="component" value="Chromosome"/>
</dbReference>
<dbReference type="KEGG" id="dej:AWY79_00275"/>
<keyword evidence="4" id="KW-1185">Reference proteome</keyword>
<evidence type="ECO:0000313" key="2">
    <source>
        <dbReference type="EMBL" id="AMK09651.1"/>
    </source>
</evidence>
<protein>
    <submittedName>
        <fullName evidence="2">Phage tail protein</fullName>
    </submittedName>
    <submittedName>
        <fullName evidence="3">Tail tube protein</fullName>
    </submittedName>
</protein>
<dbReference type="Proteomes" id="UP000295506">
    <property type="component" value="Unassembled WGS sequence"/>
</dbReference>
<dbReference type="EMBL" id="CP014206">
    <property type="protein sequence ID" value="AMK09651.1"/>
    <property type="molecule type" value="Genomic_DNA"/>
</dbReference>
<dbReference type="EMBL" id="SOBK01000013">
    <property type="protein sequence ID" value="TDT86397.1"/>
    <property type="molecule type" value="Genomic_DNA"/>
</dbReference>
<sequence length="117" mass="12422">MQVTGKAIIRVNGSELRTADEATLKPGGVSREPVKGSGKVHGFTETTEAPELECTVYHTADTSLADIMKITDATVIFETDTGKRFVLTGAFVTDAVSLKVKGGEVDVKMSAITCEED</sequence>
<dbReference type="RefSeq" id="WP_066798971.1">
    <property type="nucleotide sequence ID" value="NZ_CP014206.1"/>
</dbReference>
<evidence type="ECO:0000313" key="5">
    <source>
        <dbReference type="Proteomes" id="UP000295506"/>
    </source>
</evidence>
<dbReference type="Pfam" id="PF10618">
    <property type="entry name" value="Tail_tube"/>
    <property type="match status" value="1"/>
</dbReference>
<dbReference type="InterPro" id="IPR019596">
    <property type="entry name" value="Phage_Mu_GpM_tail_tub"/>
</dbReference>
<evidence type="ECO:0000313" key="4">
    <source>
        <dbReference type="Proteomes" id="UP000055611"/>
    </source>
</evidence>
<accession>A0A140D8Y4</accession>
<gene>
    <name evidence="2" type="ORF">AWY79_00275</name>
    <name evidence="3" type="ORF">EDC59_11373</name>
</gene>
<evidence type="ECO:0000313" key="3">
    <source>
        <dbReference type="EMBL" id="TDT86397.1"/>
    </source>
</evidence>
<dbReference type="OrthoDB" id="5465127at2"/>
<organism evidence="3 5">
    <name type="scientific">Pseudodesulfovibrio indicus</name>
    <dbReference type="NCBI Taxonomy" id="1716143"/>
    <lineage>
        <taxon>Bacteria</taxon>
        <taxon>Pseudomonadati</taxon>
        <taxon>Thermodesulfobacteriota</taxon>
        <taxon>Desulfovibrionia</taxon>
        <taxon>Desulfovibrionales</taxon>
        <taxon>Desulfovibrionaceae</taxon>
    </lineage>
</organism>